<evidence type="ECO:0000256" key="2">
    <source>
        <dbReference type="ARBA" id="ARBA00022737"/>
    </source>
</evidence>
<evidence type="ECO:0000256" key="4">
    <source>
        <dbReference type="ARBA" id="ARBA00023015"/>
    </source>
</evidence>
<dbReference type="EMBL" id="JAPQKL010000003">
    <property type="protein sequence ID" value="KAJ5139116.1"/>
    <property type="molecule type" value="Genomic_DNA"/>
</dbReference>
<keyword evidence="5 8" id="KW-0103">Bromodomain</keyword>
<feature type="compositionally biased region" description="Low complexity" evidence="9">
    <location>
        <begin position="298"/>
        <end position="313"/>
    </location>
</feature>
<dbReference type="CDD" id="cd04369">
    <property type="entry name" value="Bromodomain"/>
    <property type="match status" value="1"/>
</dbReference>
<feature type="region of interest" description="Disordered" evidence="9">
    <location>
        <begin position="332"/>
        <end position="355"/>
    </location>
</feature>
<evidence type="ECO:0000313" key="12">
    <source>
        <dbReference type="Proteomes" id="UP001149079"/>
    </source>
</evidence>
<evidence type="ECO:0000259" key="10">
    <source>
        <dbReference type="PROSITE" id="PS50014"/>
    </source>
</evidence>
<dbReference type="SUPFAM" id="SSF47370">
    <property type="entry name" value="Bromodomain"/>
    <property type="match status" value="1"/>
</dbReference>
<dbReference type="AlphaFoldDB" id="A0A9W9H7G5"/>
<comment type="subcellular location">
    <subcellularLocation>
        <location evidence="1">Nucleus</location>
    </subcellularLocation>
</comment>
<dbReference type="GO" id="GO:0006368">
    <property type="term" value="P:transcription elongation by RNA polymerase II"/>
    <property type="evidence" value="ECO:0007669"/>
    <property type="project" value="TreeGrafter"/>
</dbReference>
<feature type="compositionally biased region" description="Polar residues" evidence="9">
    <location>
        <begin position="335"/>
        <end position="349"/>
    </location>
</feature>
<feature type="region of interest" description="Disordered" evidence="9">
    <location>
        <begin position="216"/>
        <end position="315"/>
    </location>
</feature>
<keyword evidence="7" id="KW-0539">Nucleus</keyword>
<feature type="domain" description="Bromo" evidence="10">
    <location>
        <begin position="82"/>
        <end position="162"/>
    </location>
</feature>
<evidence type="ECO:0000313" key="11">
    <source>
        <dbReference type="EMBL" id="KAJ5139116.1"/>
    </source>
</evidence>
<dbReference type="GeneID" id="81403878"/>
<keyword evidence="2" id="KW-0677">Repeat</keyword>
<feature type="compositionally biased region" description="Basic and acidic residues" evidence="9">
    <location>
        <begin position="24"/>
        <end position="39"/>
    </location>
</feature>
<evidence type="ECO:0000256" key="1">
    <source>
        <dbReference type="ARBA" id="ARBA00004123"/>
    </source>
</evidence>
<dbReference type="Pfam" id="PF00439">
    <property type="entry name" value="Bromodomain"/>
    <property type="match status" value="1"/>
</dbReference>
<dbReference type="InterPro" id="IPR001487">
    <property type="entry name" value="Bromodomain"/>
</dbReference>
<dbReference type="RefSeq" id="XP_056523765.1">
    <property type="nucleotide sequence ID" value="XM_056664708.1"/>
</dbReference>
<dbReference type="Pfam" id="PF22994">
    <property type="entry name" value="RSC4_Ig_like"/>
    <property type="match status" value="1"/>
</dbReference>
<evidence type="ECO:0000256" key="6">
    <source>
        <dbReference type="ARBA" id="ARBA00023163"/>
    </source>
</evidence>
<sequence>MSSRRRSAVTAFPDSTLRGSKRQKISDDNPNRASSRSDPELPDEPDGTAESHAESEAGFEGDDLQTAQDKIMSELTRLKDHDGQEVSYPFIGKPDRNLYRDYYEIIQHPVSLRSIQKRVRGTDSRKNTSRTTAYPTWQSFEEEVSYIWRNARDYNEDDSEIAILAGVLEDHFRRRVAEAKKVVPESFQVDGAPEIPRIKLKVGTPVSPMTQRLTLTMPGQTTDTVSKDDGQPTDVTAEDESLSRRQYVARARSTGQAIRESAGEGSPKKHLDSSRSSTATTPSFSEQQHKTSVSTRGLLNSASTESALATTTSRHSPNVLFEASAEVARHASLGSAHTSSQAQVGSSPMDSFLRRPHQDPNVALIRNVEILTHASLSLRSDFCLDIPPSPLVSQQNITVHLPPSHNLLTVRLRLAASTPDRQVKIVAFVGTQRLLPSGEATILSYDIHLHPGMMKVDFEAIAGPARGIPKSIVPGSDIDYERVTLFFNLLR</sequence>
<dbReference type="PROSITE" id="PS50014">
    <property type="entry name" value="BROMODOMAIN_2"/>
    <property type="match status" value="1"/>
</dbReference>
<reference evidence="11" key="2">
    <citation type="journal article" date="2023" name="IMA Fungus">
        <title>Comparative genomic study of the Penicillium genus elucidates a diverse pangenome and 15 lateral gene transfer events.</title>
        <authorList>
            <person name="Petersen C."/>
            <person name="Sorensen T."/>
            <person name="Nielsen M.R."/>
            <person name="Sondergaard T.E."/>
            <person name="Sorensen J.L."/>
            <person name="Fitzpatrick D.A."/>
            <person name="Frisvad J.C."/>
            <person name="Nielsen K.L."/>
        </authorList>
    </citation>
    <scope>NUCLEOTIDE SEQUENCE</scope>
    <source>
        <strain evidence="11">IBT 22155</strain>
    </source>
</reference>
<dbReference type="SMART" id="SM00297">
    <property type="entry name" value="BROMO"/>
    <property type="match status" value="1"/>
</dbReference>
<dbReference type="OrthoDB" id="6017at2759"/>
<accession>A0A9W9H7G5</accession>
<dbReference type="GO" id="GO:0003682">
    <property type="term" value="F:chromatin binding"/>
    <property type="evidence" value="ECO:0007669"/>
    <property type="project" value="TreeGrafter"/>
</dbReference>
<evidence type="ECO:0000256" key="9">
    <source>
        <dbReference type="SAM" id="MobiDB-lite"/>
    </source>
</evidence>
<dbReference type="GO" id="GO:0016586">
    <property type="term" value="C:RSC-type complex"/>
    <property type="evidence" value="ECO:0007669"/>
    <property type="project" value="InterPro"/>
</dbReference>
<dbReference type="InterPro" id="IPR036427">
    <property type="entry name" value="Bromodomain-like_sf"/>
</dbReference>
<dbReference type="GO" id="GO:0006338">
    <property type="term" value="P:chromatin remodeling"/>
    <property type="evidence" value="ECO:0007669"/>
    <property type="project" value="InterPro"/>
</dbReference>
<name>A0A9W9H7G5_9EURO</name>
<comment type="caution">
    <text evidence="11">The sequence shown here is derived from an EMBL/GenBank/DDBJ whole genome shotgun (WGS) entry which is preliminary data.</text>
</comment>
<gene>
    <name evidence="11" type="ORF">N7515_003964</name>
</gene>
<dbReference type="Gene3D" id="1.20.920.10">
    <property type="entry name" value="Bromodomain-like"/>
    <property type="match status" value="1"/>
</dbReference>
<dbReference type="PRINTS" id="PR00503">
    <property type="entry name" value="BROMODOMAIN"/>
</dbReference>
<feature type="compositionally biased region" description="Polar residues" evidence="9">
    <location>
        <begin position="274"/>
        <end position="297"/>
    </location>
</feature>
<protein>
    <submittedName>
        <fullName evidence="11">Bromodomain</fullName>
    </submittedName>
</protein>
<evidence type="ECO:0000256" key="7">
    <source>
        <dbReference type="ARBA" id="ARBA00023242"/>
    </source>
</evidence>
<feature type="region of interest" description="Disordered" evidence="9">
    <location>
        <begin position="1"/>
        <end position="63"/>
    </location>
</feature>
<keyword evidence="12" id="KW-1185">Reference proteome</keyword>
<reference evidence="11" key="1">
    <citation type="submission" date="2022-11" db="EMBL/GenBank/DDBJ databases">
        <authorList>
            <person name="Petersen C."/>
        </authorList>
    </citation>
    <scope>NUCLEOTIDE SEQUENCE</scope>
    <source>
        <strain evidence="11">IBT 22155</strain>
    </source>
</reference>
<dbReference type="InterPro" id="IPR037382">
    <property type="entry name" value="Rsc/polybromo"/>
</dbReference>
<evidence type="ECO:0000256" key="5">
    <source>
        <dbReference type="ARBA" id="ARBA00023117"/>
    </source>
</evidence>
<keyword evidence="4" id="KW-0805">Transcription regulation</keyword>
<keyword evidence="6" id="KW-0804">Transcription</keyword>
<dbReference type="PANTHER" id="PTHR16062">
    <property type="entry name" value="SWI/SNF-RELATED"/>
    <property type="match status" value="1"/>
</dbReference>
<dbReference type="InterPro" id="IPR054551">
    <property type="entry name" value="RSC4_Ig-like"/>
</dbReference>
<proteinExistence type="predicted"/>
<organism evidence="11 12">
    <name type="scientific">Penicillium bovifimosum</name>
    <dbReference type="NCBI Taxonomy" id="126998"/>
    <lineage>
        <taxon>Eukaryota</taxon>
        <taxon>Fungi</taxon>
        <taxon>Dikarya</taxon>
        <taxon>Ascomycota</taxon>
        <taxon>Pezizomycotina</taxon>
        <taxon>Eurotiomycetes</taxon>
        <taxon>Eurotiomycetidae</taxon>
        <taxon>Eurotiales</taxon>
        <taxon>Aspergillaceae</taxon>
        <taxon>Penicillium</taxon>
    </lineage>
</organism>
<dbReference type="PANTHER" id="PTHR16062:SF19">
    <property type="entry name" value="PROTEIN POLYBROMO-1"/>
    <property type="match status" value="1"/>
</dbReference>
<dbReference type="Proteomes" id="UP001149079">
    <property type="component" value="Unassembled WGS sequence"/>
</dbReference>
<evidence type="ECO:0000256" key="3">
    <source>
        <dbReference type="ARBA" id="ARBA00022853"/>
    </source>
</evidence>
<evidence type="ECO:0000256" key="8">
    <source>
        <dbReference type="PROSITE-ProRule" id="PRU00035"/>
    </source>
</evidence>
<keyword evidence="3" id="KW-0156">Chromatin regulator</keyword>